<comment type="caution">
    <text evidence="1">The sequence shown here is derived from an EMBL/GenBank/DDBJ whole genome shotgun (WGS) entry which is preliminary data.</text>
</comment>
<dbReference type="InterPro" id="IPR038086">
    <property type="entry name" value="DUF2789_sf"/>
</dbReference>
<dbReference type="Proteomes" id="UP000761574">
    <property type="component" value="Unassembled WGS sequence"/>
</dbReference>
<accession>A0ABQ4NT53</accession>
<evidence type="ECO:0000313" key="2">
    <source>
        <dbReference type="Proteomes" id="UP000761574"/>
    </source>
</evidence>
<reference evidence="1 2" key="1">
    <citation type="submission" date="2021-05" db="EMBL/GenBank/DDBJ databases">
        <title>Molecular characterization for Shewanella algae harboring chromosomal blaOXA-55-like strains isolated from clinical and environment sample.</title>
        <authorList>
            <person name="Ohama Y."/>
            <person name="Aoki K."/>
            <person name="Harada S."/>
            <person name="Moriya K."/>
            <person name="Ishii Y."/>
            <person name="Tateda K."/>
        </authorList>
    </citation>
    <scope>NUCLEOTIDE SEQUENCE [LARGE SCALE GENOMIC DNA]</scope>
    <source>
        <strain evidence="1 2">LMG 23746</strain>
    </source>
</reference>
<evidence type="ECO:0000313" key="1">
    <source>
        <dbReference type="EMBL" id="GIU02588.1"/>
    </source>
</evidence>
<name>A0ABQ4NT53_9GAMM</name>
<dbReference type="RefSeq" id="WP_119977801.1">
    <property type="nucleotide sequence ID" value="NZ_BPFB01000068.1"/>
</dbReference>
<organism evidence="1 2">
    <name type="scientific">Shewanella algidipiscicola</name>
    <dbReference type="NCBI Taxonomy" id="614070"/>
    <lineage>
        <taxon>Bacteria</taxon>
        <taxon>Pseudomonadati</taxon>
        <taxon>Pseudomonadota</taxon>
        <taxon>Gammaproteobacteria</taxon>
        <taxon>Alteromonadales</taxon>
        <taxon>Shewanellaceae</taxon>
        <taxon>Shewanella</taxon>
    </lineage>
</organism>
<gene>
    <name evidence="1" type="ORF">TUM4630_34540</name>
</gene>
<protein>
    <submittedName>
        <fullName evidence="1">DUF2789 domain-containing protein</fullName>
    </submittedName>
</protein>
<dbReference type="EMBL" id="BPFB01000068">
    <property type="protein sequence ID" value="GIU02588.1"/>
    <property type="molecule type" value="Genomic_DNA"/>
</dbReference>
<dbReference type="InterPro" id="IPR021250">
    <property type="entry name" value="DUF2789"/>
</dbReference>
<dbReference type="Pfam" id="PF10982">
    <property type="entry name" value="DUF2789"/>
    <property type="match status" value="1"/>
</dbReference>
<sequence>MDITTPNLNSLFAQLGLPNSDQAIADFIAQHKMTDNTHIANADFWTQSQRHFIKESLEEDAQWTEVIDQLDAQLRA</sequence>
<proteinExistence type="predicted"/>
<keyword evidence="2" id="KW-1185">Reference proteome</keyword>
<dbReference type="Gene3D" id="1.10.10.1130">
    <property type="entry name" value="Uncharacterised protein PF10982, DUF2789"/>
    <property type="match status" value="1"/>
</dbReference>